<dbReference type="PIRSF" id="PIRSF001399">
    <property type="entry name" value="DHquinase_II"/>
    <property type="match status" value="1"/>
</dbReference>
<evidence type="ECO:0000256" key="2">
    <source>
        <dbReference type="ARBA" id="ARBA00004902"/>
    </source>
</evidence>
<dbReference type="InterPro" id="IPR036441">
    <property type="entry name" value="DHquinase_II_sf"/>
</dbReference>
<dbReference type="AlphaFoldDB" id="A0A1Y1S3C3"/>
<organism evidence="11 12">
    <name type="scientific">Marispirochaeta aestuarii</name>
    <dbReference type="NCBI Taxonomy" id="1963862"/>
    <lineage>
        <taxon>Bacteria</taxon>
        <taxon>Pseudomonadati</taxon>
        <taxon>Spirochaetota</taxon>
        <taxon>Spirochaetia</taxon>
        <taxon>Spirochaetales</taxon>
        <taxon>Spirochaetaceae</taxon>
        <taxon>Marispirochaeta</taxon>
    </lineage>
</organism>
<feature type="binding site" evidence="7 9">
    <location>
        <position position="98"/>
    </location>
    <ligand>
        <name>substrate</name>
    </ligand>
</feature>
<dbReference type="Proteomes" id="UP000192343">
    <property type="component" value="Unassembled WGS sequence"/>
</dbReference>
<dbReference type="EC" id="4.2.1.10" evidence="5 7"/>
<dbReference type="PANTHER" id="PTHR21272">
    <property type="entry name" value="CATABOLIC 3-DEHYDROQUINASE"/>
    <property type="match status" value="1"/>
</dbReference>
<reference evidence="11 12" key="1">
    <citation type="submission" date="2017-03" db="EMBL/GenBank/DDBJ databases">
        <title>Draft Genome sequence of Marispirochaeta sp. strain JC444.</title>
        <authorList>
            <person name="Shivani Y."/>
            <person name="Subhash Y."/>
            <person name="Sasikala C."/>
            <person name="Ramana C."/>
        </authorList>
    </citation>
    <scope>NUCLEOTIDE SEQUENCE [LARGE SCALE GENOMIC DNA]</scope>
    <source>
        <strain evidence="11 12">JC444</strain>
    </source>
</reference>
<comment type="catalytic activity">
    <reaction evidence="1 7">
        <text>3-dehydroquinate = 3-dehydroshikimate + H2O</text>
        <dbReference type="Rhea" id="RHEA:21096"/>
        <dbReference type="ChEBI" id="CHEBI:15377"/>
        <dbReference type="ChEBI" id="CHEBI:16630"/>
        <dbReference type="ChEBI" id="CHEBI:32364"/>
        <dbReference type="EC" id="4.2.1.10"/>
    </reaction>
</comment>
<feature type="binding site" evidence="7 9">
    <location>
        <position position="74"/>
    </location>
    <ligand>
        <name>substrate</name>
    </ligand>
</feature>
<keyword evidence="6 7" id="KW-0456">Lyase</keyword>
<feature type="active site" description="Proton acceptor" evidence="7 8">
    <location>
        <position position="10"/>
    </location>
</feature>
<dbReference type="NCBIfam" id="NF003805">
    <property type="entry name" value="PRK05395.1-2"/>
    <property type="match status" value="1"/>
</dbReference>
<feature type="active site" description="Proton donor" evidence="7 8">
    <location>
        <position position="87"/>
    </location>
</feature>
<dbReference type="GO" id="GO:0003855">
    <property type="term" value="F:3-dehydroquinate dehydratase activity"/>
    <property type="evidence" value="ECO:0007669"/>
    <property type="project" value="UniProtKB-UniRule"/>
</dbReference>
<dbReference type="EMBL" id="MWQY01000001">
    <property type="protein sequence ID" value="ORC38471.1"/>
    <property type="molecule type" value="Genomic_DNA"/>
</dbReference>
<accession>A0A1Y1S3C3</accession>
<name>A0A1Y1S3C3_9SPIO</name>
<dbReference type="GO" id="GO:0019631">
    <property type="term" value="P:quinate catabolic process"/>
    <property type="evidence" value="ECO:0007669"/>
    <property type="project" value="TreeGrafter"/>
</dbReference>
<proteinExistence type="inferred from homology"/>
<dbReference type="CDD" id="cd00466">
    <property type="entry name" value="DHQase_II"/>
    <property type="match status" value="1"/>
</dbReference>
<feature type="site" description="Transition state stabilizer" evidence="7 10">
    <location>
        <position position="5"/>
    </location>
</feature>
<dbReference type="GO" id="GO:0009423">
    <property type="term" value="P:chorismate biosynthetic process"/>
    <property type="evidence" value="ECO:0007669"/>
    <property type="project" value="UniProtKB-UniRule"/>
</dbReference>
<evidence type="ECO:0000256" key="8">
    <source>
        <dbReference type="PIRSR" id="PIRSR001399-1"/>
    </source>
</evidence>
<keyword evidence="12" id="KW-1185">Reference proteome</keyword>
<protein>
    <recommendedName>
        <fullName evidence="5 7">3-dehydroquinate dehydratase</fullName>
        <shortName evidence="7">3-dehydroquinase</shortName>
        <ecNumber evidence="5 7">4.2.1.10</ecNumber>
    </recommendedName>
    <alternativeName>
        <fullName evidence="7">Type II DHQase</fullName>
    </alternativeName>
</protein>
<evidence type="ECO:0000256" key="7">
    <source>
        <dbReference type="HAMAP-Rule" id="MF_00169"/>
    </source>
</evidence>
<comment type="subunit">
    <text evidence="4 7">Homododecamer.</text>
</comment>
<feature type="binding site" evidence="7 9">
    <location>
        <position position="61"/>
    </location>
    <ligand>
        <name>substrate</name>
    </ligand>
</feature>
<evidence type="ECO:0000256" key="6">
    <source>
        <dbReference type="ARBA" id="ARBA00023239"/>
    </source>
</evidence>
<keyword evidence="7" id="KW-0028">Amino-acid biosynthesis</keyword>
<evidence type="ECO:0000256" key="1">
    <source>
        <dbReference type="ARBA" id="ARBA00001864"/>
    </source>
</evidence>
<dbReference type="UniPathway" id="UPA00053">
    <property type="reaction ID" value="UER00086"/>
</dbReference>
<dbReference type="NCBIfam" id="TIGR01088">
    <property type="entry name" value="aroQ"/>
    <property type="match status" value="1"/>
</dbReference>
<keyword evidence="7" id="KW-0057">Aromatic amino acid biosynthesis</keyword>
<evidence type="ECO:0000256" key="10">
    <source>
        <dbReference type="PIRSR" id="PIRSR001399-3"/>
    </source>
</evidence>
<comment type="function">
    <text evidence="7">Catalyzes a trans-dehydration via an enolate intermediate.</text>
</comment>
<comment type="caution">
    <text evidence="11">The sequence shown here is derived from an EMBL/GenBank/DDBJ whole genome shotgun (WGS) entry which is preliminary data.</text>
</comment>
<dbReference type="Pfam" id="PF01220">
    <property type="entry name" value="DHquinase_II"/>
    <property type="match status" value="1"/>
</dbReference>
<evidence type="ECO:0000256" key="3">
    <source>
        <dbReference type="ARBA" id="ARBA00011037"/>
    </source>
</evidence>
<dbReference type="Gene3D" id="3.40.50.9100">
    <property type="entry name" value="Dehydroquinase, class II"/>
    <property type="match status" value="1"/>
</dbReference>
<comment type="pathway">
    <text evidence="2 7">Metabolic intermediate biosynthesis; chorismate biosynthesis; chorismate from D-erythrose 4-phosphate and phosphoenolpyruvate: step 3/7.</text>
</comment>
<evidence type="ECO:0000256" key="4">
    <source>
        <dbReference type="ARBA" id="ARBA00011193"/>
    </source>
</evidence>
<evidence type="ECO:0000256" key="9">
    <source>
        <dbReference type="PIRSR" id="PIRSR001399-2"/>
    </source>
</evidence>
<dbReference type="GO" id="GO:0008652">
    <property type="term" value="P:amino acid biosynthetic process"/>
    <property type="evidence" value="ECO:0007669"/>
    <property type="project" value="UniProtKB-KW"/>
</dbReference>
<evidence type="ECO:0000313" key="12">
    <source>
        <dbReference type="Proteomes" id="UP000192343"/>
    </source>
</evidence>
<dbReference type="HAMAP" id="MF_00169">
    <property type="entry name" value="AroQ"/>
    <property type="match status" value="1"/>
</dbReference>
<sequence length="128" mass="13996">MLGQRETDVYGMQDLETINAGLKTRAHNAGADIEFFQSNGEGELVTFIQQCRKRIDGIVLNAGAYTHYSVALRDAISAAEVPVVEVHLSNVYKREAFRYSSVLAPVCVGVISGFGADSYRLALEALLR</sequence>
<dbReference type="OrthoDB" id="9790793at2"/>
<dbReference type="PANTHER" id="PTHR21272:SF3">
    <property type="entry name" value="CATABOLIC 3-DEHYDROQUINASE"/>
    <property type="match status" value="1"/>
</dbReference>
<feature type="binding site" evidence="7 9">
    <location>
        <position position="67"/>
    </location>
    <ligand>
        <name>substrate</name>
    </ligand>
</feature>
<evidence type="ECO:0000256" key="5">
    <source>
        <dbReference type="ARBA" id="ARBA00012060"/>
    </source>
</evidence>
<dbReference type="SUPFAM" id="SSF52304">
    <property type="entry name" value="Type II 3-dehydroquinate dehydratase"/>
    <property type="match status" value="1"/>
</dbReference>
<dbReference type="GO" id="GO:0009073">
    <property type="term" value="P:aromatic amino acid family biosynthetic process"/>
    <property type="evidence" value="ECO:0007669"/>
    <property type="project" value="UniProtKB-KW"/>
</dbReference>
<dbReference type="InterPro" id="IPR001874">
    <property type="entry name" value="DHquinase_II"/>
</dbReference>
<dbReference type="NCBIfam" id="NF003807">
    <property type="entry name" value="PRK05395.1-4"/>
    <property type="match status" value="1"/>
</dbReference>
<evidence type="ECO:0000313" key="11">
    <source>
        <dbReference type="EMBL" id="ORC38471.1"/>
    </source>
</evidence>
<dbReference type="STRING" id="1963862.B4O97_01420"/>
<comment type="similarity">
    <text evidence="3 7">Belongs to the type-II 3-dehydroquinase family.</text>
</comment>
<gene>
    <name evidence="7" type="primary">aroQ</name>
    <name evidence="11" type="ORF">B4O97_01420</name>
</gene>
<feature type="binding site" evidence="7 9">
    <location>
        <begin position="88"/>
        <end position="89"/>
    </location>
    <ligand>
        <name>substrate</name>
    </ligand>
</feature>